<comment type="caution">
    <text evidence="9">The sequence shown here is derived from an EMBL/GenBank/DDBJ whole genome shotgun (WGS) entry which is preliminary data.</text>
</comment>
<feature type="transmembrane region" description="Helical" evidence="7">
    <location>
        <begin position="185"/>
        <end position="207"/>
    </location>
</feature>
<keyword evidence="4 7" id="KW-0812">Transmembrane</keyword>
<evidence type="ECO:0000259" key="8">
    <source>
        <dbReference type="PROSITE" id="PS50928"/>
    </source>
</evidence>
<evidence type="ECO:0000256" key="2">
    <source>
        <dbReference type="ARBA" id="ARBA00022448"/>
    </source>
</evidence>
<evidence type="ECO:0000256" key="5">
    <source>
        <dbReference type="ARBA" id="ARBA00022989"/>
    </source>
</evidence>
<dbReference type="PANTHER" id="PTHR30151">
    <property type="entry name" value="ALKANE SULFONATE ABC TRANSPORTER-RELATED, MEMBRANE SUBUNIT"/>
    <property type="match status" value="1"/>
</dbReference>
<evidence type="ECO:0000256" key="4">
    <source>
        <dbReference type="ARBA" id="ARBA00022692"/>
    </source>
</evidence>
<evidence type="ECO:0000256" key="1">
    <source>
        <dbReference type="ARBA" id="ARBA00004651"/>
    </source>
</evidence>
<dbReference type="CDD" id="cd06261">
    <property type="entry name" value="TM_PBP2"/>
    <property type="match status" value="1"/>
</dbReference>
<evidence type="ECO:0000256" key="6">
    <source>
        <dbReference type="ARBA" id="ARBA00023136"/>
    </source>
</evidence>
<reference evidence="9 10" key="1">
    <citation type="submission" date="2019-07" db="EMBL/GenBank/DDBJ databases">
        <title>Whole genome shotgun sequence of Halolactibacillus alkaliphilus NBRC 103919.</title>
        <authorList>
            <person name="Hosoyama A."/>
            <person name="Uohara A."/>
            <person name="Ohji S."/>
            <person name="Ichikawa N."/>
        </authorList>
    </citation>
    <scope>NUCLEOTIDE SEQUENCE [LARGE SCALE GENOMIC DNA]</scope>
    <source>
        <strain evidence="9 10">NBRC 103919</strain>
    </source>
</reference>
<feature type="transmembrane region" description="Helical" evidence="7">
    <location>
        <begin position="12"/>
        <end position="30"/>
    </location>
</feature>
<feature type="transmembrane region" description="Helical" evidence="7">
    <location>
        <begin position="162"/>
        <end position="179"/>
    </location>
</feature>
<feature type="transmembrane region" description="Helical" evidence="7">
    <location>
        <begin position="60"/>
        <end position="82"/>
    </location>
</feature>
<keyword evidence="2 7" id="KW-0813">Transport</keyword>
<evidence type="ECO:0000256" key="3">
    <source>
        <dbReference type="ARBA" id="ARBA00022475"/>
    </source>
</evidence>
<evidence type="ECO:0000256" key="7">
    <source>
        <dbReference type="RuleBase" id="RU363032"/>
    </source>
</evidence>
<keyword evidence="5 7" id="KW-1133">Transmembrane helix</keyword>
<keyword evidence="6 7" id="KW-0472">Membrane</keyword>
<evidence type="ECO:0000313" key="9">
    <source>
        <dbReference type="EMBL" id="GEN55610.1"/>
    </source>
</evidence>
<dbReference type="Gene3D" id="1.10.3720.10">
    <property type="entry name" value="MetI-like"/>
    <property type="match status" value="1"/>
</dbReference>
<comment type="similarity">
    <text evidence="7">Belongs to the binding-protein-dependent transport system permease family.</text>
</comment>
<organism evidence="9 10">
    <name type="scientific">Halolactibacillus alkaliphilus</name>
    <dbReference type="NCBI Taxonomy" id="442899"/>
    <lineage>
        <taxon>Bacteria</taxon>
        <taxon>Bacillati</taxon>
        <taxon>Bacillota</taxon>
        <taxon>Bacilli</taxon>
        <taxon>Bacillales</taxon>
        <taxon>Bacillaceae</taxon>
        <taxon>Halolactibacillus</taxon>
    </lineage>
</organism>
<gene>
    <name evidence="9" type="ORF">HAL01_00740</name>
</gene>
<dbReference type="EMBL" id="BJYE01000001">
    <property type="protein sequence ID" value="GEN55610.1"/>
    <property type="molecule type" value="Genomic_DNA"/>
</dbReference>
<comment type="subcellular location">
    <subcellularLocation>
        <location evidence="1 7">Cell membrane</location>
        <topology evidence="1 7">Multi-pass membrane protein</topology>
    </subcellularLocation>
</comment>
<keyword evidence="10" id="KW-1185">Reference proteome</keyword>
<evidence type="ECO:0000313" key="10">
    <source>
        <dbReference type="Proteomes" id="UP000321400"/>
    </source>
</evidence>
<dbReference type="STRING" id="442899.SAMN05720591_101168"/>
<dbReference type="Proteomes" id="UP000321400">
    <property type="component" value="Unassembled WGS sequence"/>
</dbReference>
<dbReference type="SUPFAM" id="SSF161098">
    <property type="entry name" value="MetI-like"/>
    <property type="match status" value="1"/>
</dbReference>
<accession>A0A511WWW3</accession>
<dbReference type="OrthoDB" id="9804353at2"/>
<dbReference type="GO" id="GO:0055085">
    <property type="term" value="P:transmembrane transport"/>
    <property type="evidence" value="ECO:0007669"/>
    <property type="project" value="InterPro"/>
</dbReference>
<dbReference type="RefSeq" id="WP_089799220.1">
    <property type="nucleotide sequence ID" value="NZ_BJYE01000001.1"/>
</dbReference>
<feature type="transmembrane region" description="Helical" evidence="7">
    <location>
        <begin position="94"/>
        <end position="116"/>
    </location>
</feature>
<dbReference type="Pfam" id="PF00528">
    <property type="entry name" value="BPD_transp_1"/>
    <property type="match status" value="1"/>
</dbReference>
<feature type="domain" description="ABC transmembrane type-1" evidence="8">
    <location>
        <begin position="56"/>
        <end position="240"/>
    </location>
</feature>
<dbReference type="PANTHER" id="PTHR30151:SF0">
    <property type="entry name" value="ABC TRANSPORTER PERMEASE PROTEIN MJ0413-RELATED"/>
    <property type="match status" value="1"/>
</dbReference>
<feature type="transmembrane region" description="Helical" evidence="7">
    <location>
        <begin position="122"/>
        <end position="141"/>
    </location>
</feature>
<dbReference type="InterPro" id="IPR035906">
    <property type="entry name" value="MetI-like_sf"/>
</dbReference>
<keyword evidence="3" id="KW-1003">Cell membrane</keyword>
<dbReference type="GO" id="GO:0005886">
    <property type="term" value="C:plasma membrane"/>
    <property type="evidence" value="ECO:0007669"/>
    <property type="project" value="UniProtKB-SubCell"/>
</dbReference>
<dbReference type="InterPro" id="IPR000515">
    <property type="entry name" value="MetI-like"/>
</dbReference>
<protein>
    <submittedName>
        <fullName evidence="9">ABC transporter permease</fullName>
    </submittedName>
</protein>
<name>A0A511WWW3_9BACI</name>
<dbReference type="PROSITE" id="PS50928">
    <property type="entry name" value="ABC_TM1"/>
    <property type="match status" value="1"/>
</dbReference>
<dbReference type="AlphaFoldDB" id="A0A511WWW3"/>
<feature type="transmembrane region" description="Helical" evidence="7">
    <location>
        <begin position="219"/>
        <end position="236"/>
    </location>
</feature>
<sequence length="248" mass="28058">MNKLKKYMYQPKLMGIVMVVCLWYILYAVLKTRTIPAPLTTMQYFISHIEILSVHAGASFLRVLLAIILAVSIGLPCGVIMGRYPLLDKVFSPLLYVLYPIPKVAFLPVFMLLFGLGNVSKVILMLFIIVFQLMLSVRDGVKELSPHYFTVIESISDKKIHMYRYVILPAILPCVFSSLRVSVGISLATLFFAENYATTYGIGYFILSAWMKMNYVEMFSGIIALSILGSLFFEVIDCLEKTSTPWQS</sequence>
<proteinExistence type="inferred from homology"/>